<proteinExistence type="predicted"/>
<sequence length="111" mass="12926">MDRRSAAKRGITNTASVARLQFEGVVQQLRFKSRFLWHPAIFNRSSRLDPLPPSSPTLRNHKSLLQQLSVHVLFGSWYTYISVIEIREAYARRQSPRRSEARRGEARRAPH</sequence>
<gene>
    <name evidence="1" type="ORF">RHMOL_Rhmol01G0374700</name>
</gene>
<dbReference type="EMBL" id="CM046388">
    <property type="protein sequence ID" value="KAI8574696.1"/>
    <property type="molecule type" value="Genomic_DNA"/>
</dbReference>
<keyword evidence="2" id="KW-1185">Reference proteome</keyword>
<reference evidence="1" key="1">
    <citation type="submission" date="2022-02" db="EMBL/GenBank/DDBJ databases">
        <title>Plant Genome Project.</title>
        <authorList>
            <person name="Zhang R.-G."/>
        </authorList>
    </citation>
    <scope>NUCLEOTIDE SEQUENCE</scope>
    <source>
        <strain evidence="1">AT1</strain>
    </source>
</reference>
<organism evidence="1 2">
    <name type="scientific">Rhododendron molle</name>
    <name type="common">Chinese azalea</name>
    <name type="synonym">Azalea mollis</name>
    <dbReference type="NCBI Taxonomy" id="49168"/>
    <lineage>
        <taxon>Eukaryota</taxon>
        <taxon>Viridiplantae</taxon>
        <taxon>Streptophyta</taxon>
        <taxon>Embryophyta</taxon>
        <taxon>Tracheophyta</taxon>
        <taxon>Spermatophyta</taxon>
        <taxon>Magnoliopsida</taxon>
        <taxon>eudicotyledons</taxon>
        <taxon>Gunneridae</taxon>
        <taxon>Pentapetalae</taxon>
        <taxon>asterids</taxon>
        <taxon>Ericales</taxon>
        <taxon>Ericaceae</taxon>
        <taxon>Ericoideae</taxon>
        <taxon>Rhodoreae</taxon>
        <taxon>Rhododendron</taxon>
    </lineage>
</organism>
<accession>A0ACC0QB95</accession>
<name>A0ACC0QB95_RHOML</name>
<evidence type="ECO:0000313" key="2">
    <source>
        <dbReference type="Proteomes" id="UP001062846"/>
    </source>
</evidence>
<dbReference type="Proteomes" id="UP001062846">
    <property type="component" value="Chromosome 1"/>
</dbReference>
<comment type="caution">
    <text evidence="1">The sequence shown here is derived from an EMBL/GenBank/DDBJ whole genome shotgun (WGS) entry which is preliminary data.</text>
</comment>
<evidence type="ECO:0000313" key="1">
    <source>
        <dbReference type="EMBL" id="KAI8574696.1"/>
    </source>
</evidence>
<protein>
    <submittedName>
        <fullName evidence="1">Uncharacterized protein</fullName>
    </submittedName>
</protein>